<evidence type="ECO:0000313" key="1">
    <source>
        <dbReference type="EMBL" id="KAJ9678180.1"/>
    </source>
</evidence>
<dbReference type="AlphaFoldDB" id="A0AA38YWV6"/>
<gene>
    <name evidence="1" type="ORF">PVL29_022922</name>
</gene>
<protein>
    <submittedName>
        <fullName evidence="1">Uncharacterized protein</fullName>
    </submittedName>
</protein>
<organism evidence="1 2">
    <name type="scientific">Vitis rotundifolia</name>
    <name type="common">Muscadine grape</name>
    <dbReference type="NCBI Taxonomy" id="103349"/>
    <lineage>
        <taxon>Eukaryota</taxon>
        <taxon>Viridiplantae</taxon>
        <taxon>Streptophyta</taxon>
        <taxon>Embryophyta</taxon>
        <taxon>Tracheophyta</taxon>
        <taxon>Spermatophyta</taxon>
        <taxon>Magnoliopsida</taxon>
        <taxon>eudicotyledons</taxon>
        <taxon>Gunneridae</taxon>
        <taxon>Pentapetalae</taxon>
        <taxon>rosids</taxon>
        <taxon>Vitales</taxon>
        <taxon>Vitaceae</taxon>
        <taxon>Viteae</taxon>
        <taxon>Vitis</taxon>
    </lineage>
</organism>
<accession>A0AA38YWV6</accession>
<reference evidence="1 2" key="1">
    <citation type="journal article" date="2023" name="BMC Biotechnol.">
        <title>Vitis rotundifolia cv Carlos genome sequencing.</title>
        <authorList>
            <person name="Huff M."/>
            <person name="Hulse-Kemp A."/>
            <person name="Scheffler B."/>
            <person name="Youngblood R."/>
            <person name="Simpson S."/>
            <person name="Babiker E."/>
            <person name="Staton M."/>
        </authorList>
    </citation>
    <scope>NUCLEOTIDE SEQUENCE [LARGE SCALE GENOMIC DNA]</scope>
    <source>
        <tissue evidence="1">Leaf</tissue>
    </source>
</reference>
<evidence type="ECO:0000313" key="2">
    <source>
        <dbReference type="Proteomes" id="UP001168098"/>
    </source>
</evidence>
<keyword evidence="2" id="KW-1185">Reference proteome</keyword>
<comment type="caution">
    <text evidence="1">The sequence shown here is derived from an EMBL/GenBank/DDBJ whole genome shotgun (WGS) entry which is preliminary data.</text>
</comment>
<dbReference type="EMBL" id="JARBHA010000017">
    <property type="protein sequence ID" value="KAJ9678180.1"/>
    <property type="molecule type" value="Genomic_DNA"/>
</dbReference>
<sequence>MRGGGSGMSGVNRKGGGGISSIPAASKKMSFLHLKHLAMPVSMVDVIFSGVAIAGSRLRWLQLIRIESNDALYKHFGMGTVAKELQLDQGHPDMHRLFFWLSIKASWKQLMRLTMEFLQQDLPFWK</sequence>
<name>A0AA38YWV6_VITRO</name>
<proteinExistence type="predicted"/>
<dbReference type="Proteomes" id="UP001168098">
    <property type="component" value="Unassembled WGS sequence"/>
</dbReference>